<keyword evidence="3" id="KW-0378">Hydrolase</keyword>
<dbReference type="EC" id="2.3.2.2" evidence="3"/>
<dbReference type="PANTHER" id="PTHR11686">
    <property type="entry name" value="GAMMA GLUTAMYL TRANSPEPTIDASE"/>
    <property type="match status" value="1"/>
</dbReference>
<dbReference type="FunFam" id="3.60.20.40:FF:000008">
    <property type="entry name" value="Gamma-glutamyltranspeptidase (Eurofung)"/>
    <property type="match status" value="1"/>
</dbReference>
<reference evidence="6" key="1">
    <citation type="journal article" date="2017" name="Genome Biol.">
        <title>Comparative genomics reveals high biological diversity and specific adaptations in the industrially and medically important fungal genus Aspergillus.</title>
        <authorList>
            <person name="de Vries R.P."/>
            <person name="Riley R."/>
            <person name="Wiebenga A."/>
            <person name="Aguilar-Osorio G."/>
            <person name="Amillis S."/>
            <person name="Uchima C.A."/>
            <person name="Anderluh G."/>
            <person name="Asadollahi M."/>
            <person name="Askin M."/>
            <person name="Barry K."/>
            <person name="Battaglia E."/>
            <person name="Bayram O."/>
            <person name="Benocci T."/>
            <person name="Braus-Stromeyer S.A."/>
            <person name="Caldana C."/>
            <person name="Canovas D."/>
            <person name="Cerqueira G.C."/>
            <person name="Chen F."/>
            <person name="Chen W."/>
            <person name="Choi C."/>
            <person name="Clum A."/>
            <person name="Dos Santos R.A."/>
            <person name="Damasio A.R."/>
            <person name="Diallinas G."/>
            <person name="Emri T."/>
            <person name="Fekete E."/>
            <person name="Flipphi M."/>
            <person name="Freyberg S."/>
            <person name="Gallo A."/>
            <person name="Gournas C."/>
            <person name="Habgood R."/>
            <person name="Hainaut M."/>
            <person name="Harispe M.L."/>
            <person name="Henrissat B."/>
            <person name="Hilden K.S."/>
            <person name="Hope R."/>
            <person name="Hossain A."/>
            <person name="Karabika E."/>
            <person name="Karaffa L."/>
            <person name="Karanyi Z."/>
            <person name="Krasevec N."/>
            <person name="Kuo A."/>
            <person name="Kusch H."/>
            <person name="LaButti K."/>
            <person name="Lagendijk E.L."/>
            <person name="Lapidus A."/>
            <person name="Levasseur A."/>
            <person name="Lindquist E."/>
            <person name="Lipzen A."/>
            <person name="Logrieco A.F."/>
            <person name="MacCabe A."/>
            <person name="Maekelae M.R."/>
            <person name="Malavazi I."/>
            <person name="Melin P."/>
            <person name="Meyer V."/>
            <person name="Mielnichuk N."/>
            <person name="Miskei M."/>
            <person name="Molnar A.P."/>
            <person name="Mule G."/>
            <person name="Ngan C.Y."/>
            <person name="Orejas M."/>
            <person name="Orosz E."/>
            <person name="Ouedraogo J.P."/>
            <person name="Overkamp K.M."/>
            <person name="Park H.-S."/>
            <person name="Perrone G."/>
            <person name="Piumi F."/>
            <person name="Punt P.J."/>
            <person name="Ram A.F."/>
            <person name="Ramon A."/>
            <person name="Rauscher S."/>
            <person name="Record E."/>
            <person name="Riano-Pachon D.M."/>
            <person name="Robert V."/>
            <person name="Roehrig J."/>
            <person name="Ruller R."/>
            <person name="Salamov A."/>
            <person name="Salih N.S."/>
            <person name="Samson R.A."/>
            <person name="Sandor E."/>
            <person name="Sanguinetti M."/>
            <person name="Schuetze T."/>
            <person name="Sepcic K."/>
            <person name="Shelest E."/>
            <person name="Sherlock G."/>
            <person name="Sophianopoulou V."/>
            <person name="Squina F.M."/>
            <person name="Sun H."/>
            <person name="Susca A."/>
            <person name="Todd R.B."/>
            <person name="Tsang A."/>
            <person name="Unkles S.E."/>
            <person name="van de Wiele N."/>
            <person name="van Rossen-Uffink D."/>
            <person name="Oliveira J.V."/>
            <person name="Vesth T.C."/>
            <person name="Visser J."/>
            <person name="Yu J.-H."/>
            <person name="Zhou M."/>
            <person name="Andersen M.R."/>
            <person name="Archer D.B."/>
            <person name="Baker S.E."/>
            <person name="Benoit I."/>
            <person name="Brakhage A.A."/>
            <person name="Braus G.H."/>
            <person name="Fischer R."/>
            <person name="Frisvad J.C."/>
            <person name="Goldman G.H."/>
            <person name="Houbraken J."/>
            <person name="Oakley B."/>
            <person name="Pocsi I."/>
            <person name="Scazzocchio C."/>
            <person name="Seiboth B."/>
            <person name="vanKuyk P.A."/>
            <person name="Wortman J."/>
            <person name="Dyer P.S."/>
            <person name="Grigoriev I.V."/>
        </authorList>
    </citation>
    <scope>NUCLEOTIDE SEQUENCE [LARGE SCALE GENOMIC DNA]</scope>
    <source>
        <strain evidence="6">CBS 506.65</strain>
    </source>
</reference>
<organism evidence="5 6">
    <name type="scientific">Penicilliopsis zonata CBS 506.65</name>
    <dbReference type="NCBI Taxonomy" id="1073090"/>
    <lineage>
        <taxon>Eukaryota</taxon>
        <taxon>Fungi</taxon>
        <taxon>Dikarya</taxon>
        <taxon>Ascomycota</taxon>
        <taxon>Pezizomycotina</taxon>
        <taxon>Eurotiomycetes</taxon>
        <taxon>Eurotiomycetidae</taxon>
        <taxon>Eurotiales</taxon>
        <taxon>Aspergillaceae</taxon>
        <taxon>Penicilliopsis</taxon>
    </lineage>
</organism>
<keyword evidence="3" id="KW-0012">Acyltransferase</keyword>
<keyword evidence="4" id="KW-0812">Transmembrane</keyword>
<evidence type="ECO:0000256" key="3">
    <source>
        <dbReference type="RuleBase" id="RU368068"/>
    </source>
</evidence>
<dbReference type="PANTHER" id="PTHR11686:SF62">
    <property type="entry name" value="GLUTATHIONE HYDROLASE"/>
    <property type="match status" value="1"/>
</dbReference>
<dbReference type="GO" id="GO:0005886">
    <property type="term" value="C:plasma membrane"/>
    <property type="evidence" value="ECO:0007669"/>
    <property type="project" value="TreeGrafter"/>
</dbReference>
<dbReference type="GO" id="GO:0103068">
    <property type="term" value="F:leukotriene C4 gamma-glutamyl transferase activity"/>
    <property type="evidence" value="ECO:0007669"/>
    <property type="project" value="UniProtKB-EC"/>
</dbReference>
<dbReference type="InterPro" id="IPR029055">
    <property type="entry name" value="Ntn_hydrolases_N"/>
</dbReference>
<dbReference type="SUPFAM" id="SSF56235">
    <property type="entry name" value="N-terminal nucleophile aminohydrolases (Ntn hydrolases)"/>
    <property type="match status" value="1"/>
</dbReference>
<dbReference type="Pfam" id="PF01019">
    <property type="entry name" value="G_glu_transpept"/>
    <property type="match status" value="1"/>
</dbReference>
<protein>
    <recommendedName>
        <fullName evidence="3">Glutathione hydrolase</fullName>
        <ecNumber evidence="3">2.3.2.2</ecNumber>
        <ecNumber evidence="3">3.4.19.13</ecNumber>
    </recommendedName>
    <alternativeName>
        <fullName evidence="3">Gamma-glutamyltransferase</fullName>
    </alternativeName>
</protein>
<dbReference type="VEuPathDB" id="FungiDB:ASPZODRAFT_1231939"/>
<comment type="catalytic activity">
    <reaction evidence="3">
        <text>glutathione + H2O = L-cysteinylglycine + L-glutamate</text>
        <dbReference type="Rhea" id="RHEA:28807"/>
        <dbReference type="ChEBI" id="CHEBI:15377"/>
        <dbReference type="ChEBI" id="CHEBI:29985"/>
        <dbReference type="ChEBI" id="CHEBI:57925"/>
        <dbReference type="ChEBI" id="CHEBI:61694"/>
        <dbReference type="EC" id="3.4.19.13"/>
    </reaction>
</comment>
<dbReference type="EMBL" id="KV878355">
    <property type="protein sequence ID" value="OJJ42897.1"/>
    <property type="molecule type" value="Genomic_DNA"/>
</dbReference>
<feature type="transmembrane region" description="Helical" evidence="4">
    <location>
        <begin position="51"/>
        <end position="73"/>
    </location>
</feature>
<accession>A0A1L9S6U5</accession>
<dbReference type="EC" id="3.4.19.13" evidence="3"/>
<dbReference type="OrthoDB" id="1081007at2759"/>
<keyword evidence="4" id="KW-1133">Transmembrane helix</keyword>
<dbReference type="InterPro" id="IPR043138">
    <property type="entry name" value="GGT_lsub"/>
</dbReference>
<dbReference type="GO" id="GO:0006751">
    <property type="term" value="P:glutathione catabolic process"/>
    <property type="evidence" value="ECO:0007669"/>
    <property type="project" value="UniProtKB-UniRule"/>
</dbReference>
<sequence>MTRQSGPQVCDMEKQPLLPSRYPPLVEAPAGSPTLDTDLHRKQEWLSVWSLLRVTFLAILALLLLAVHLPSVYSLPLESESHLEVVSQTPLQHIEEGKLGAVASESAICSRHGTEMLKMGGNAADALVAAVFCVGVIGMYHSGIGGGGFMLVRAPNGRTYEFIDFRETAPAAAYEDMFKNNTLASVYGGLASGVPGEIRGLEYLHRNYGVLPWSTVLQPAIKTARDGFPVSEDLVRYMKSAVSSEENDFLSQNPTWALDFAPNGTRLGLGDTITRKRYADTLETIAEQGPDAFYTGPIAQTMINAVQAANGTMTLDDLKDYNVVIRNVSQIDYRGYKIASTTAPSSGIVALSILKILETYDDFFAPGTVNLSTHRMDEAMRFGYGQRTHLGDPDFVDELDEYQDYMLNQSTVDHIRGKISDFHSQNVSAYDPDGLESLETHGTSHIATADHSGMAISLISTVNLLFGSQVMVPETGIIMNNEMNDFSIPGASNAFGFIPSPANYIRPGKRPLSSCTPAIVTRPDGSLYLVAGSAGGSRIITATIQTIIHTIDEGLSAADALARPRMHEQLVPDQVFFEYAYDNETVAFMEARGHNVSWIQPYLSSAQAIRMLPNGTFDAAGEPRQLASGGFAV</sequence>
<dbReference type="AlphaFoldDB" id="A0A1L9S6U5"/>
<dbReference type="InterPro" id="IPR000101">
    <property type="entry name" value="GGT_peptidase"/>
</dbReference>
<dbReference type="GO" id="GO:0036374">
    <property type="term" value="F:glutathione hydrolase activity"/>
    <property type="evidence" value="ECO:0007669"/>
    <property type="project" value="UniProtKB-UniRule"/>
</dbReference>
<dbReference type="Gene3D" id="3.60.20.40">
    <property type="match status" value="1"/>
</dbReference>
<evidence type="ECO:0000256" key="2">
    <source>
        <dbReference type="PIRSR" id="PIRSR600101-2"/>
    </source>
</evidence>
<dbReference type="Proteomes" id="UP000184188">
    <property type="component" value="Unassembled WGS sequence"/>
</dbReference>
<keyword evidence="3" id="KW-0808">Transferase</keyword>
<comment type="pathway">
    <text evidence="3">Mycotoxin biosynthesis.</text>
</comment>
<dbReference type="Gene3D" id="1.10.246.130">
    <property type="match status" value="1"/>
</dbReference>
<comment type="catalytic activity">
    <reaction evidence="3">
        <text>an N-terminal (5-L-glutamyl)-[peptide] + an alpha-amino acid = 5-L-glutamyl amino acid + an N-terminal L-alpha-aminoacyl-[peptide]</text>
        <dbReference type="Rhea" id="RHEA:23904"/>
        <dbReference type="Rhea" id="RHEA-COMP:9780"/>
        <dbReference type="Rhea" id="RHEA-COMP:9795"/>
        <dbReference type="ChEBI" id="CHEBI:77644"/>
        <dbReference type="ChEBI" id="CHEBI:78597"/>
        <dbReference type="ChEBI" id="CHEBI:78599"/>
        <dbReference type="ChEBI" id="CHEBI:78608"/>
        <dbReference type="EC" id="2.3.2.2"/>
    </reaction>
</comment>
<dbReference type="NCBIfam" id="TIGR00066">
    <property type="entry name" value="g_glut_trans"/>
    <property type="match status" value="1"/>
</dbReference>
<dbReference type="RefSeq" id="XP_022577407.1">
    <property type="nucleotide sequence ID" value="XM_022721354.1"/>
</dbReference>
<dbReference type="PRINTS" id="PR01210">
    <property type="entry name" value="GGTRANSPTASE"/>
</dbReference>
<feature type="binding site" evidence="2">
    <location>
        <position position="536"/>
    </location>
    <ligand>
        <name>L-glutamate</name>
        <dbReference type="ChEBI" id="CHEBI:29985"/>
    </ligand>
</feature>
<feature type="binding site" evidence="2">
    <location>
        <position position="166"/>
    </location>
    <ligand>
        <name>L-glutamate</name>
        <dbReference type="ChEBI" id="CHEBI:29985"/>
    </ligand>
</feature>
<dbReference type="InterPro" id="IPR043137">
    <property type="entry name" value="GGT_ssub_C"/>
</dbReference>
<evidence type="ECO:0000256" key="1">
    <source>
        <dbReference type="PIRSR" id="PIRSR600101-1"/>
    </source>
</evidence>
<keyword evidence="6" id="KW-1185">Reference proteome</keyword>
<evidence type="ECO:0000313" key="5">
    <source>
        <dbReference type="EMBL" id="OJJ42897.1"/>
    </source>
</evidence>
<proteinExistence type="predicted"/>
<comment type="catalytic activity">
    <reaction evidence="3">
        <text>an S-substituted glutathione + H2O = an S-substituted L-cysteinylglycine + L-glutamate</text>
        <dbReference type="Rhea" id="RHEA:59468"/>
        <dbReference type="ChEBI" id="CHEBI:15377"/>
        <dbReference type="ChEBI" id="CHEBI:29985"/>
        <dbReference type="ChEBI" id="CHEBI:90779"/>
        <dbReference type="ChEBI" id="CHEBI:143103"/>
        <dbReference type="EC" id="3.4.19.13"/>
    </reaction>
</comment>
<dbReference type="GeneID" id="34607819"/>
<gene>
    <name evidence="5" type="ORF">ASPZODRAFT_1231939</name>
</gene>
<comment type="function">
    <text evidence="3">Gamma-glutamyltransferase.</text>
</comment>
<name>A0A1L9S6U5_9EURO</name>
<keyword evidence="4" id="KW-0472">Membrane</keyword>
<feature type="binding site" evidence="2">
    <location>
        <begin position="461"/>
        <end position="463"/>
    </location>
    <ligand>
        <name>L-glutamate</name>
        <dbReference type="ChEBI" id="CHEBI:29985"/>
    </ligand>
</feature>
<dbReference type="STRING" id="1073090.A0A1L9S6U5"/>
<feature type="binding site" evidence="2">
    <location>
        <begin position="513"/>
        <end position="514"/>
    </location>
    <ligand>
        <name>L-glutamate</name>
        <dbReference type="ChEBI" id="CHEBI:29985"/>
    </ligand>
</feature>
<evidence type="ECO:0000256" key="4">
    <source>
        <dbReference type="SAM" id="Phobius"/>
    </source>
</evidence>
<evidence type="ECO:0000313" key="6">
    <source>
        <dbReference type="Proteomes" id="UP000184188"/>
    </source>
</evidence>
<feature type="active site" description="Nucleophile" evidence="1">
    <location>
        <position position="443"/>
    </location>
</feature>
<feature type="binding site" evidence="2">
    <location>
        <position position="485"/>
    </location>
    <ligand>
        <name>L-glutamate</name>
        <dbReference type="ChEBI" id="CHEBI:29985"/>
    </ligand>
</feature>